<dbReference type="Proteomes" id="UP000008311">
    <property type="component" value="Unassembled WGS sequence"/>
</dbReference>
<organism evidence="1 2">
    <name type="scientific">Ricinus communis</name>
    <name type="common">Castor bean</name>
    <dbReference type="NCBI Taxonomy" id="3988"/>
    <lineage>
        <taxon>Eukaryota</taxon>
        <taxon>Viridiplantae</taxon>
        <taxon>Streptophyta</taxon>
        <taxon>Embryophyta</taxon>
        <taxon>Tracheophyta</taxon>
        <taxon>Spermatophyta</taxon>
        <taxon>Magnoliopsida</taxon>
        <taxon>eudicotyledons</taxon>
        <taxon>Gunneridae</taxon>
        <taxon>Pentapetalae</taxon>
        <taxon>rosids</taxon>
        <taxon>fabids</taxon>
        <taxon>Malpighiales</taxon>
        <taxon>Euphorbiaceae</taxon>
        <taxon>Acalyphoideae</taxon>
        <taxon>Acalypheae</taxon>
        <taxon>Ricinus</taxon>
    </lineage>
</organism>
<protein>
    <submittedName>
        <fullName evidence="1">Uncharacterized protein</fullName>
    </submittedName>
</protein>
<evidence type="ECO:0000313" key="1">
    <source>
        <dbReference type="EMBL" id="EEF32428.1"/>
    </source>
</evidence>
<gene>
    <name evidence="1" type="ORF">RCOM_0565100</name>
</gene>
<reference evidence="2" key="1">
    <citation type="journal article" date="2010" name="Nat. Biotechnol.">
        <title>Draft genome sequence of the oilseed species Ricinus communis.</title>
        <authorList>
            <person name="Chan A.P."/>
            <person name="Crabtree J."/>
            <person name="Zhao Q."/>
            <person name="Lorenzi H."/>
            <person name="Orvis J."/>
            <person name="Puiu D."/>
            <person name="Melake-Berhan A."/>
            <person name="Jones K.M."/>
            <person name="Redman J."/>
            <person name="Chen G."/>
            <person name="Cahoon E.B."/>
            <person name="Gedil M."/>
            <person name="Stanke M."/>
            <person name="Haas B.J."/>
            <person name="Wortman J.R."/>
            <person name="Fraser-Liggett C.M."/>
            <person name="Ravel J."/>
            <person name="Rabinowicz P.D."/>
        </authorList>
    </citation>
    <scope>NUCLEOTIDE SEQUENCE [LARGE SCALE GENOMIC DNA]</scope>
    <source>
        <strain evidence="2">cv. Hale</strain>
    </source>
</reference>
<accession>B9SVD2</accession>
<evidence type="ECO:0000313" key="2">
    <source>
        <dbReference type="Proteomes" id="UP000008311"/>
    </source>
</evidence>
<dbReference type="AlphaFoldDB" id="B9SVD2"/>
<name>B9SVD2_RICCO</name>
<proteinExistence type="predicted"/>
<sequence length="65" mass="7439">MASNGMQSDTMEEQYAQMNIIDDEEEGGVEIEVADNKAEIMNFQWCLVMEKTINFDPMRNMTASI</sequence>
<dbReference type="InParanoid" id="B9SVD2"/>
<dbReference type="EMBL" id="EQ974165">
    <property type="protein sequence ID" value="EEF32428.1"/>
    <property type="molecule type" value="Genomic_DNA"/>
</dbReference>
<keyword evidence="2" id="KW-1185">Reference proteome</keyword>